<evidence type="ECO:0000313" key="1">
    <source>
        <dbReference type="EMBL" id="PHM65637.1"/>
    </source>
</evidence>
<accession>A0A2D0KQY3</accession>
<proteinExistence type="predicted"/>
<protein>
    <submittedName>
        <fullName evidence="1">Uncharacterized protein</fullName>
    </submittedName>
</protein>
<organism evidence="1 2">
    <name type="scientific">Xenorhabdus stockiae</name>
    <dbReference type="NCBI Taxonomy" id="351614"/>
    <lineage>
        <taxon>Bacteria</taxon>
        <taxon>Pseudomonadati</taxon>
        <taxon>Pseudomonadota</taxon>
        <taxon>Gammaproteobacteria</taxon>
        <taxon>Enterobacterales</taxon>
        <taxon>Morganellaceae</taxon>
        <taxon>Xenorhabdus</taxon>
    </lineage>
</organism>
<comment type="caution">
    <text evidence="1">The sequence shown here is derived from an EMBL/GenBank/DDBJ whole genome shotgun (WGS) entry which is preliminary data.</text>
</comment>
<evidence type="ECO:0000313" key="2">
    <source>
        <dbReference type="Proteomes" id="UP000222366"/>
    </source>
</evidence>
<sequence length="78" mass="9018">MHPTYYLNARVKGKIHAARLIMQPEQTRQMSCHAGTYVPGCISTGYQPLVADKTLSCQLRIFILTFFIPRIQEAYYHE</sequence>
<gene>
    <name evidence="1" type="ORF">Xsto_01786</name>
</gene>
<dbReference type="EMBL" id="NJAJ01000014">
    <property type="protein sequence ID" value="PHM65637.1"/>
    <property type="molecule type" value="Genomic_DNA"/>
</dbReference>
<dbReference type="RefSeq" id="WP_169926613.1">
    <property type="nucleotide sequence ID" value="NZ_CAWNRH010000046.1"/>
</dbReference>
<name>A0A2D0KQY3_9GAMM</name>
<reference evidence="1 2" key="1">
    <citation type="journal article" date="2017" name="Nat. Microbiol.">
        <title>Natural product diversity associated with the nematode symbionts Photorhabdus and Xenorhabdus.</title>
        <authorList>
            <person name="Tobias N.J."/>
            <person name="Wolff H."/>
            <person name="Djahanschiri B."/>
            <person name="Grundmann F."/>
            <person name="Kronenwerth M."/>
            <person name="Shi Y.M."/>
            <person name="Simonyi S."/>
            <person name="Grun P."/>
            <person name="Shapiro-Ilan D."/>
            <person name="Pidot S.J."/>
            <person name="Stinear T.P."/>
            <person name="Ebersberger I."/>
            <person name="Bode H.B."/>
        </authorList>
    </citation>
    <scope>NUCLEOTIDE SEQUENCE [LARGE SCALE GENOMIC DNA]</scope>
    <source>
        <strain evidence="1 2">DSM 17904</strain>
    </source>
</reference>
<dbReference type="AlphaFoldDB" id="A0A2D0KQY3"/>
<keyword evidence="2" id="KW-1185">Reference proteome</keyword>
<dbReference type="Proteomes" id="UP000222366">
    <property type="component" value="Unassembled WGS sequence"/>
</dbReference>